<evidence type="ECO:0000313" key="4">
    <source>
        <dbReference type="Proteomes" id="UP000249066"/>
    </source>
</evidence>
<feature type="domain" description="Putative Flp pilus-assembly TadG-like N-terminal" evidence="2">
    <location>
        <begin position="18"/>
        <end position="62"/>
    </location>
</feature>
<name>A0A2W5C455_9SPHN</name>
<dbReference type="Pfam" id="PF13400">
    <property type="entry name" value="Tad"/>
    <property type="match status" value="1"/>
</dbReference>
<accession>A0A2W5C455</accession>
<gene>
    <name evidence="3" type="ORF">DI623_11735</name>
</gene>
<reference evidence="3 4" key="1">
    <citation type="submission" date="2017-08" db="EMBL/GenBank/DDBJ databases">
        <title>Infants hospitalized years apart are colonized by the same room-sourced microbial strains.</title>
        <authorList>
            <person name="Brooks B."/>
            <person name="Olm M.R."/>
            <person name="Firek B.A."/>
            <person name="Baker R."/>
            <person name="Thomas B.C."/>
            <person name="Morowitz M.J."/>
            <person name="Banfield J.F."/>
        </authorList>
    </citation>
    <scope>NUCLEOTIDE SEQUENCE [LARGE SCALE GENOMIC DNA]</scope>
    <source>
        <strain evidence="3">S2_018_000_R2_101</strain>
    </source>
</reference>
<feature type="transmembrane region" description="Helical" evidence="1">
    <location>
        <begin position="12"/>
        <end position="35"/>
    </location>
</feature>
<dbReference type="Proteomes" id="UP000249066">
    <property type="component" value="Unassembled WGS sequence"/>
</dbReference>
<dbReference type="InterPro" id="IPR028087">
    <property type="entry name" value="Tad_N"/>
</dbReference>
<evidence type="ECO:0000256" key="1">
    <source>
        <dbReference type="SAM" id="Phobius"/>
    </source>
</evidence>
<sequence length="591" mass="64076">MIRGRGRSLGRLAFDTAGNTLVIVAAALMPLTALAGSAVDMARLYVVKVRLQQACDAGALAGRKFMVDSTFDANAQTQAQNFFKNNFQQGWFSTRSVSFTPQTTVDGQISGTATATVPMVVMQAFGQQAVTLNVNCQARLEVADVDVMFVLDTTGSMACAASESSCSQTQIAYSTPSGTRYYLQEKSTSKIVALRQAVNDFYTTLTSAADASTHLRFGFVPYTSTVNVGYIIPSSHMITGNYTYQSRHPNGEGQSTSNYTANNVSQTACNQNPGTYNYSRTPATGLPATSRRSTNWSSNGGGKCSYSETTYAQSWRYQQESVDVTNFVAGLAVTNPAMTDGSKNIWQGCIEERPTTASTSFSLSALPSDLDIDLAPTSYATRWRPMWPELIYARSSTPQDTTATNSSPASTANMQSGYVTCGQQAQRLRTMTASEVSSYVNSLHVIGGTYHDVGMLWGSRFISPTGPYATDTAAWPNRNPPNRNIVFMTDGDMAPNMTIYGLYGYEQLDGRVGATSQTDQKDRHNARFSTICEEAKSKNITIWVVAYAQTMTTELQNCASPNKAFYAADDTALKNAFKTIASQIAELRLSK</sequence>
<dbReference type="Gene3D" id="3.40.50.410">
    <property type="entry name" value="von Willebrand factor, type A domain"/>
    <property type="match status" value="2"/>
</dbReference>
<comment type="caution">
    <text evidence="3">The sequence shown here is derived from an EMBL/GenBank/DDBJ whole genome shotgun (WGS) entry which is preliminary data.</text>
</comment>
<keyword evidence="1" id="KW-1133">Transmembrane helix</keyword>
<keyword evidence="1" id="KW-0472">Membrane</keyword>
<organism evidence="3 4">
    <name type="scientific">Sphingomonas sanxanigenens</name>
    <dbReference type="NCBI Taxonomy" id="397260"/>
    <lineage>
        <taxon>Bacteria</taxon>
        <taxon>Pseudomonadati</taxon>
        <taxon>Pseudomonadota</taxon>
        <taxon>Alphaproteobacteria</taxon>
        <taxon>Sphingomonadales</taxon>
        <taxon>Sphingomonadaceae</taxon>
        <taxon>Sphingomonas</taxon>
    </lineage>
</organism>
<evidence type="ECO:0000259" key="2">
    <source>
        <dbReference type="Pfam" id="PF13400"/>
    </source>
</evidence>
<keyword evidence="1" id="KW-0812">Transmembrane</keyword>
<dbReference type="InterPro" id="IPR036465">
    <property type="entry name" value="vWFA_dom_sf"/>
</dbReference>
<evidence type="ECO:0000313" key="3">
    <source>
        <dbReference type="EMBL" id="PZO88908.1"/>
    </source>
</evidence>
<dbReference type="EMBL" id="QFNN01000078">
    <property type="protein sequence ID" value="PZO88908.1"/>
    <property type="molecule type" value="Genomic_DNA"/>
</dbReference>
<protein>
    <recommendedName>
        <fullName evidence="2">Putative Flp pilus-assembly TadG-like N-terminal domain-containing protein</fullName>
    </recommendedName>
</protein>
<dbReference type="SUPFAM" id="SSF53300">
    <property type="entry name" value="vWA-like"/>
    <property type="match status" value="1"/>
</dbReference>
<dbReference type="AlphaFoldDB" id="A0A2W5C455"/>
<proteinExistence type="predicted"/>